<organism evidence="3 4">
    <name type="scientific">Hyphobacterium marinum</name>
    <dbReference type="NCBI Taxonomy" id="3116574"/>
    <lineage>
        <taxon>Bacteria</taxon>
        <taxon>Pseudomonadati</taxon>
        <taxon>Pseudomonadota</taxon>
        <taxon>Alphaproteobacteria</taxon>
        <taxon>Maricaulales</taxon>
        <taxon>Maricaulaceae</taxon>
        <taxon>Hyphobacterium</taxon>
    </lineage>
</organism>
<dbReference type="EMBL" id="JAZDRO010000002">
    <property type="protein sequence ID" value="MEE2566379.1"/>
    <property type="molecule type" value="Genomic_DNA"/>
</dbReference>
<keyword evidence="4" id="KW-1185">Reference proteome</keyword>
<sequence length="285" mass="30330">MRWIAIVAALGLLAGGMAFAQDGPTPLDRAVQAGSADPDRRAEFYELFYNSSVYAAIIPLGSDAAEDAFSGTARPDHLRAVFLAGRIDGVTVIEVFDSEARLNAFAEANGFGEYGILFVPIRDLLDAFSGDFRFHLNPGTTHQKLFTVAETQMLQQRRASSLQTIEVENRPVVPPQPPAPTGPFGVSQPPEYLVQVVSIALESHPEAEAAWLLHTGGATDEAPGDMMLVIAMSQTPEADALTAMVGEINGAIRGYTDGRRVQVAPVPAARAASLAPASVAPIYTR</sequence>
<accession>A0ABU7LXX8</accession>
<evidence type="ECO:0000313" key="4">
    <source>
        <dbReference type="Proteomes" id="UP001310692"/>
    </source>
</evidence>
<dbReference type="InterPro" id="IPR009839">
    <property type="entry name" value="SseB_N"/>
</dbReference>
<feature type="chain" id="PRO_5046827172" evidence="1">
    <location>
        <begin position="21"/>
        <end position="285"/>
    </location>
</feature>
<name>A0ABU7LXX8_9PROT</name>
<dbReference type="RefSeq" id="WP_330195920.1">
    <property type="nucleotide sequence ID" value="NZ_JAZDRO010000002.1"/>
</dbReference>
<reference evidence="3 4" key="1">
    <citation type="submission" date="2024-01" db="EMBL/GenBank/DDBJ databases">
        <title>Hyphobacterium bacterium isolated from marine sediment.</title>
        <authorList>
            <person name="Zhao S."/>
        </authorList>
    </citation>
    <scope>NUCLEOTIDE SEQUENCE [LARGE SCALE GENOMIC DNA]</scope>
    <source>
        <strain evidence="3 4">Y60-23</strain>
    </source>
</reference>
<keyword evidence="1" id="KW-0732">Signal</keyword>
<evidence type="ECO:0000259" key="2">
    <source>
        <dbReference type="Pfam" id="PF07179"/>
    </source>
</evidence>
<proteinExistence type="predicted"/>
<protein>
    <submittedName>
        <fullName evidence="3">SseB family protein</fullName>
    </submittedName>
</protein>
<evidence type="ECO:0000313" key="3">
    <source>
        <dbReference type="EMBL" id="MEE2566379.1"/>
    </source>
</evidence>
<evidence type="ECO:0000256" key="1">
    <source>
        <dbReference type="SAM" id="SignalP"/>
    </source>
</evidence>
<feature type="signal peptide" evidence="1">
    <location>
        <begin position="1"/>
        <end position="20"/>
    </location>
</feature>
<gene>
    <name evidence="3" type="ORF">V0U35_06765</name>
</gene>
<comment type="caution">
    <text evidence="3">The sequence shown here is derived from an EMBL/GenBank/DDBJ whole genome shotgun (WGS) entry which is preliminary data.</text>
</comment>
<dbReference type="Pfam" id="PF07179">
    <property type="entry name" value="SseB"/>
    <property type="match status" value="1"/>
</dbReference>
<feature type="domain" description="SseB protein N-terminal" evidence="2">
    <location>
        <begin position="27"/>
        <end position="149"/>
    </location>
</feature>
<dbReference type="Proteomes" id="UP001310692">
    <property type="component" value="Unassembled WGS sequence"/>
</dbReference>